<protein>
    <submittedName>
        <fullName evidence="1">Sugar kinase</fullName>
    </submittedName>
</protein>
<reference evidence="1 2" key="1">
    <citation type="submission" date="2019-07" db="EMBL/GenBank/DDBJ databases">
        <title>Draft genome for Aliikangiella sp. M105.</title>
        <authorList>
            <person name="Wang G."/>
        </authorList>
    </citation>
    <scope>NUCLEOTIDE SEQUENCE [LARGE SCALE GENOMIC DNA]</scope>
    <source>
        <strain evidence="1 2">M105</strain>
    </source>
</reference>
<proteinExistence type="predicted"/>
<comment type="caution">
    <text evidence="1">The sequence shown here is derived from an EMBL/GenBank/DDBJ whole genome shotgun (WGS) entry which is preliminary data.</text>
</comment>
<organism evidence="1 2">
    <name type="scientific">Aliikangiella coralliicola</name>
    <dbReference type="NCBI Taxonomy" id="2592383"/>
    <lineage>
        <taxon>Bacteria</taxon>
        <taxon>Pseudomonadati</taxon>
        <taxon>Pseudomonadota</taxon>
        <taxon>Gammaproteobacteria</taxon>
        <taxon>Oceanospirillales</taxon>
        <taxon>Pleioneaceae</taxon>
        <taxon>Aliikangiella</taxon>
    </lineage>
</organism>
<accession>A0A545UF43</accession>
<dbReference type="Gene3D" id="2.60.200.30">
    <property type="entry name" value="Probable inorganic polyphosphate/atp-NAD kinase, domain 2"/>
    <property type="match status" value="1"/>
</dbReference>
<dbReference type="InterPro" id="IPR016064">
    <property type="entry name" value="NAD/diacylglycerol_kinase_sf"/>
</dbReference>
<dbReference type="OrthoDB" id="1889537at2"/>
<evidence type="ECO:0000313" key="1">
    <source>
        <dbReference type="EMBL" id="TQV88084.1"/>
    </source>
</evidence>
<dbReference type="SUPFAM" id="SSF111331">
    <property type="entry name" value="NAD kinase/diacylglycerol kinase-like"/>
    <property type="match status" value="1"/>
</dbReference>
<dbReference type="PANTHER" id="PTHR13158:SF5">
    <property type="entry name" value="NAD KINASE 2, MITOCHONDRIAL"/>
    <property type="match status" value="1"/>
</dbReference>
<gene>
    <name evidence="1" type="ORF">FLL46_09440</name>
</gene>
<keyword evidence="1" id="KW-0808">Transferase</keyword>
<dbReference type="PANTHER" id="PTHR13158">
    <property type="match status" value="1"/>
</dbReference>
<evidence type="ECO:0000313" key="2">
    <source>
        <dbReference type="Proteomes" id="UP000315439"/>
    </source>
</evidence>
<name>A0A545UF43_9GAMM</name>
<dbReference type="AlphaFoldDB" id="A0A545UF43"/>
<dbReference type="Gene3D" id="3.40.50.10330">
    <property type="entry name" value="Probable inorganic polyphosphate/atp-NAD kinase, domain 1"/>
    <property type="match status" value="1"/>
</dbReference>
<dbReference type="GO" id="GO:0003951">
    <property type="term" value="F:NAD+ kinase activity"/>
    <property type="evidence" value="ECO:0007669"/>
    <property type="project" value="InterPro"/>
</dbReference>
<keyword evidence="1" id="KW-0418">Kinase</keyword>
<dbReference type="InterPro" id="IPR017437">
    <property type="entry name" value="ATP-NAD_kinase_PpnK-typ_C"/>
</dbReference>
<keyword evidence="2" id="KW-1185">Reference proteome</keyword>
<sequence length="316" mass="35150">MRTKEIKRNSLEPKVIIVHRETRLDELKRRYNTVEQARFYVEHLGADFNDYVADDKQYKSALGNVRQTYQKIAKVQLVDRSFLSNFIFAGDETVVVVGQDGLVANTLKYVKDIPLVGVNPEPERYDGVLLPFNADEIGKLAPETIKGKRQQKAVTLAKAELSNGQSIVGVNDIFIGPKQHSSARYELNWKNSTELQSSSGIVISTGLGSTGWFQSLLAGARQIAGAVNHDRKGLQKGFPWNSNHLYFCVREPFPSQITGTDLVFGKVTQNQPLRISSHMPENGVIFSDGILDDTIDFHSGLTATVGMADWKGRLVV</sequence>
<dbReference type="GO" id="GO:0019674">
    <property type="term" value="P:NAD+ metabolic process"/>
    <property type="evidence" value="ECO:0007669"/>
    <property type="project" value="InterPro"/>
</dbReference>
<dbReference type="EMBL" id="VIKS01000005">
    <property type="protein sequence ID" value="TQV88084.1"/>
    <property type="molecule type" value="Genomic_DNA"/>
</dbReference>
<dbReference type="Proteomes" id="UP000315439">
    <property type="component" value="Unassembled WGS sequence"/>
</dbReference>
<dbReference type="InterPro" id="IPR017438">
    <property type="entry name" value="ATP-NAD_kinase_N"/>
</dbReference>